<evidence type="ECO:0000256" key="2">
    <source>
        <dbReference type="ARBA" id="ARBA00023002"/>
    </source>
</evidence>
<accession>X1KCJ5</accession>
<dbReference type="InterPro" id="IPR023940">
    <property type="entry name" value="DHDPR_bac"/>
</dbReference>
<name>X1KCJ5_9ZZZZ</name>
<dbReference type="InterPro" id="IPR036291">
    <property type="entry name" value="NAD(P)-bd_dom_sf"/>
</dbReference>
<evidence type="ECO:0000259" key="3">
    <source>
        <dbReference type="Pfam" id="PF01113"/>
    </source>
</evidence>
<keyword evidence="1" id="KW-0521">NADP</keyword>
<dbReference type="GO" id="GO:0008839">
    <property type="term" value="F:4-hydroxy-tetrahydrodipicolinate reductase"/>
    <property type="evidence" value="ECO:0007669"/>
    <property type="project" value="InterPro"/>
</dbReference>
<dbReference type="PANTHER" id="PTHR20836">
    <property type="entry name" value="DIHYDRODIPICOLINATE REDUCTASE"/>
    <property type="match status" value="1"/>
</dbReference>
<dbReference type="Gene3D" id="3.40.50.720">
    <property type="entry name" value="NAD(P)-binding Rossmann-like Domain"/>
    <property type="match status" value="1"/>
</dbReference>
<dbReference type="PANTHER" id="PTHR20836:SF0">
    <property type="entry name" value="4-HYDROXY-TETRAHYDRODIPICOLINATE REDUCTASE 1, CHLOROPLASTIC-RELATED"/>
    <property type="match status" value="1"/>
</dbReference>
<proteinExistence type="predicted"/>
<dbReference type="AlphaFoldDB" id="X1KCJ5"/>
<dbReference type="Pfam" id="PF01113">
    <property type="entry name" value="DapB_N"/>
    <property type="match status" value="1"/>
</dbReference>
<gene>
    <name evidence="4" type="ORF">S03H2_56468</name>
</gene>
<dbReference type="Gene3D" id="3.30.360.10">
    <property type="entry name" value="Dihydrodipicolinate Reductase, domain 2"/>
    <property type="match status" value="1"/>
</dbReference>
<comment type="caution">
    <text evidence="4">The sequence shown here is derived from an EMBL/GenBank/DDBJ whole genome shotgun (WGS) entry which is preliminary data.</text>
</comment>
<protein>
    <recommendedName>
        <fullName evidence="3">Dihydrodipicolinate reductase N-terminal domain-containing protein</fullName>
    </recommendedName>
</protein>
<sequence length="132" mass="13973">MINALCREPEIQLVGAVELQVTEDYLPLPDSSGVIPFSSKLDYILSKCPADVIVDFTTAQAVMPAVRIATKQGVNLVIGTTGLTADELGEIDQMATANRVGAVVAPNFALGAVLMVHLAKVAAKYLDYAEII</sequence>
<dbReference type="GO" id="GO:0005829">
    <property type="term" value="C:cytosol"/>
    <property type="evidence" value="ECO:0007669"/>
    <property type="project" value="TreeGrafter"/>
</dbReference>
<evidence type="ECO:0000256" key="1">
    <source>
        <dbReference type="ARBA" id="ARBA00022857"/>
    </source>
</evidence>
<feature type="non-terminal residue" evidence="4">
    <location>
        <position position="132"/>
    </location>
</feature>
<dbReference type="GO" id="GO:0009089">
    <property type="term" value="P:lysine biosynthetic process via diaminopimelate"/>
    <property type="evidence" value="ECO:0007669"/>
    <property type="project" value="InterPro"/>
</dbReference>
<dbReference type="GO" id="GO:0019877">
    <property type="term" value="P:diaminopimelate biosynthetic process"/>
    <property type="evidence" value="ECO:0007669"/>
    <property type="project" value="TreeGrafter"/>
</dbReference>
<dbReference type="InterPro" id="IPR000846">
    <property type="entry name" value="DapB_N"/>
</dbReference>
<dbReference type="CDD" id="cd02274">
    <property type="entry name" value="DHDPR_N"/>
    <property type="match status" value="1"/>
</dbReference>
<dbReference type="SUPFAM" id="SSF51735">
    <property type="entry name" value="NAD(P)-binding Rossmann-fold domains"/>
    <property type="match status" value="1"/>
</dbReference>
<feature type="domain" description="Dihydrodipicolinate reductase N-terminal" evidence="3">
    <location>
        <begin position="2"/>
        <end position="108"/>
    </location>
</feature>
<dbReference type="EMBL" id="BARU01036117">
    <property type="protein sequence ID" value="GAH87914.1"/>
    <property type="molecule type" value="Genomic_DNA"/>
</dbReference>
<keyword evidence="2" id="KW-0560">Oxidoreductase</keyword>
<reference evidence="4" key="1">
    <citation type="journal article" date="2014" name="Front. Microbiol.">
        <title>High frequency of phylogenetically diverse reductive dehalogenase-homologous genes in deep subseafloor sedimentary metagenomes.</title>
        <authorList>
            <person name="Kawai M."/>
            <person name="Futagami T."/>
            <person name="Toyoda A."/>
            <person name="Takaki Y."/>
            <person name="Nishi S."/>
            <person name="Hori S."/>
            <person name="Arai W."/>
            <person name="Tsubouchi T."/>
            <person name="Morono Y."/>
            <person name="Uchiyama I."/>
            <person name="Ito T."/>
            <person name="Fujiyama A."/>
            <person name="Inagaki F."/>
            <person name="Takami H."/>
        </authorList>
    </citation>
    <scope>NUCLEOTIDE SEQUENCE</scope>
    <source>
        <strain evidence="4">Expedition CK06-06</strain>
    </source>
</reference>
<organism evidence="4">
    <name type="scientific">marine sediment metagenome</name>
    <dbReference type="NCBI Taxonomy" id="412755"/>
    <lineage>
        <taxon>unclassified sequences</taxon>
        <taxon>metagenomes</taxon>
        <taxon>ecological metagenomes</taxon>
    </lineage>
</organism>
<evidence type="ECO:0000313" key="4">
    <source>
        <dbReference type="EMBL" id="GAH87914.1"/>
    </source>
</evidence>